<feature type="active site" description="Tele-hemiaminal-histidine intermediate" evidence="11">
    <location>
        <position position="219"/>
    </location>
</feature>
<dbReference type="FunFam" id="3.30.1180.20:FF:000001">
    <property type="entry name" value="Dihydroxyacetone kinase 1"/>
    <property type="match status" value="1"/>
</dbReference>
<comment type="catalytic activity">
    <reaction evidence="10">
        <text>dihydroxyacetone + ATP = dihydroxyacetone phosphate + ADP + H(+)</text>
        <dbReference type="Rhea" id="RHEA:15773"/>
        <dbReference type="ChEBI" id="CHEBI:15378"/>
        <dbReference type="ChEBI" id="CHEBI:16016"/>
        <dbReference type="ChEBI" id="CHEBI:30616"/>
        <dbReference type="ChEBI" id="CHEBI:57642"/>
        <dbReference type="ChEBI" id="CHEBI:456216"/>
        <dbReference type="EC" id="2.7.1.29"/>
    </reaction>
</comment>
<dbReference type="PANTHER" id="PTHR28629:SF14">
    <property type="entry name" value="DIHYDROXYACETONE KINASE 1"/>
    <property type="match status" value="1"/>
</dbReference>
<evidence type="ECO:0000256" key="9">
    <source>
        <dbReference type="ARBA" id="ARBA00047974"/>
    </source>
</evidence>
<comment type="function">
    <text evidence="1">Catalyzes both the phosphorylation of dihydroxyacetone and of glyceraldehyde.</text>
</comment>
<evidence type="ECO:0000256" key="11">
    <source>
        <dbReference type="PIRSR" id="PIRSR612734-1"/>
    </source>
</evidence>
<reference evidence="16" key="1">
    <citation type="submission" date="2021-10" db="EMBL/GenBank/DDBJ databases">
        <title>De novo Genome Assembly of Clathrus columnatus (Basidiomycota, Fungi) Using Illumina and Nanopore Sequence Data.</title>
        <authorList>
            <person name="Ogiso-Tanaka E."/>
            <person name="Itagaki H."/>
            <person name="Hosoya T."/>
            <person name="Hosaka K."/>
        </authorList>
    </citation>
    <scope>NUCLEOTIDE SEQUENCE</scope>
    <source>
        <strain evidence="16">MO-923</strain>
    </source>
</reference>
<sequence length="587" mass="61537">MVLNKHLINNPTTLVIEALQGLAYQNPTLSLDIKNKVVYRSNINKDQVALICGGGSGHEPSHAGFVGEGILTAAVCGNVFASPNASQVTRAIELVDGDQGNYTGDILNFGLAKEMYAAAHPEKSKKVKFLVVGDDVSVGRTQGGIVGRRGLAGTVLVYKIAGALSARNANIDRVYNVAAWVAERLGTVGIGLEHCHIPGTLPAQSHLSSDEIELGMGIHNEPGYAQVSPVPKLSDLVNDLLTLVISTSDPERSFLPFGSGSGQDEVVLMVNNLGGVSELELSGITREVILQLDAKKIKVKRVLVGAYMTSLNMPGFSLTLLLLPRNGEKAPASTEELLALLDDKTHAPGWKWSSGSPPGTINTAPEEQQTTSSNFTSTGRKIAAADPAGFVKAIKRAATAIIQSEPELTHLDSIAGDGDAGLTHKSGAERVLSIANSGSLDGKDVINSIAQIAKAASDAMDGTSGALYSIFFSSLVQSLHQSTEGKPELTLDIWTESLSGALDQLYTYTRARHPSRTLIDPIAVFVEALQSGNSLSDAVAKASTAADETKNLEARAGRAAYVGKDKVKGVADPGAIGVKVILQALIA</sequence>
<proteinExistence type="inferred from homology"/>
<dbReference type="InterPro" id="IPR012734">
    <property type="entry name" value="DhaK_ATP"/>
</dbReference>
<keyword evidence="5" id="KW-0547">Nucleotide-binding</keyword>
<evidence type="ECO:0000256" key="8">
    <source>
        <dbReference type="ARBA" id="ARBA00022840"/>
    </source>
</evidence>
<comment type="catalytic activity">
    <reaction evidence="9">
        <text>D-glyceraldehyde + ATP = D-glyceraldehyde 3-phosphate + ADP + H(+)</text>
        <dbReference type="Rhea" id="RHEA:13941"/>
        <dbReference type="ChEBI" id="CHEBI:15378"/>
        <dbReference type="ChEBI" id="CHEBI:17378"/>
        <dbReference type="ChEBI" id="CHEBI:30616"/>
        <dbReference type="ChEBI" id="CHEBI:59776"/>
        <dbReference type="ChEBI" id="CHEBI:456216"/>
        <dbReference type="EC" id="2.7.1.28"/>
    </reaction>
</comment>
<evidence type="ECO:0008006" key="18">
    <source>
        <dbReference type="Google" id="ProtNLM"/>
    </source>
</evidence>
<dbReference type="PROSITE" id="PS51480">
    <property type="entry name" value="DHAL"/>
    <property type="match status" value="1"/>
</dbReference>
<feature type="region of interest" description="Disordered" evidence="13">
    <location>
        <begin position="349"/>
        <end position="374"/>
    </location>
</feature>
<feature type="domain" description="DhaK" evidence="15">
    <location>
        <begin position="10"/>
        <end position="350"/>
    </location>
</feature>
<dbReference type="SMART" id="SM01120">
    <property type="entry name" value="Dak2"/>
    <property type="match status" value="1"/>
</dbReference>
<feature type="binding site" evidence="12">
    <location>
        <position position="105"/>
    </location>
    <ligand>
        <name>substrate</name>
    </ligand>
</feature>
<comment type="similarity">
    <text evidence="3">Belongs to the dihydroxyacetone kinase (DAK) family.</text>
</comment>
<dbReference type="GO" id="GO:0005829">
    <property type="term" value="C:cytosol"/>
    <property type="evidence" value="ECO:0007669"/>
    <property type="project" value="TreeGrafter"/>
</dbReference>
<dbReference type="Pfam" id="PF02734">
    <property type="entry name" value="Dak2"/>
    <property type="match status" value="1"/>
</dbReference>
<evidence type="ECO:0000256" key="7">
    <source>
        <dbReference type="ARBA" id="ARBA00022798"/>
    </source>
</evidence>
<keyword evidence="7" id="KW-0319">Glycerol metabolism</keyword>
<dbReference type="Gene3D" id="3.30.1180.20">
    <property type="entry name" value="Dihydroxyacetone kinase, domain 2"/>
    <property type="match status" value="1"/>
</dbReference>
<evidence type="ECO:0000256" key="10">
    <source>
        <dbReference type="ARBA" id="ARBA00048898"/>
    </source>
</evidence>
<dbReference type="Proteomes" id="UP001050691">
    <property type="component" value="Unassembled WGS sequence"/>
</dbReference>
<keyword evidence="6" id="KW-0418">Kinase</keyword>
<dbReference type="Gene3D" id="1.25.40.340">
    <property type="match status" value="1"/>
</dbReference>
<dbReference type="FunFam" id="3.40.50.10440:FF:000001">
    <property type="entry name" value="Dihydroxyacetone kinase, DhaK subunit"/>
    <property type="match status" value="1"/>
</dbReference>
<comment type="caution">
    <text evidence="16">The sequence shown here is derived from an EMBL/GenBank/DDBJ whole genome shotgun (WGS) entry which is preliminary data.</text>
</comment>
<dbReference type="GO" id="GO:0004371">
    <property type="term" value="F:glycerone kinase activity"/>
    <property type="evidence" value="ECO:0007669"/>
    <property type="project" value="UniProtKB-EC"/>
</dbReference>
<dbReference type="InterPro" id="IPR036117">
    <property type="entry name" value="DhaL_dom_sf"/>
</dbReference>
<evidence type="ECO:0000256" key="1">
    <source>
        <dbReference type="ARBA" id="ARBA00003264"/>
    </source>
</evidence>
<keyword evidence="17" id="KW-1185">Reference proteome</keyword>
<dbReference type="GO" id="GO:0019563">
    <property type="term" value="P:glycerol catabolic process"/>
    <property type="evidence" value="ECO:0007669"/>
    <property type="project" value="TreeGrafter"/>
</dbReference>
<accession>A0AAV5AE55</accession>
<dbReference type="EMBL" id="BPWL01000006">
    <property type="protein sequence ID" value="GJJ11261.1"/>
    <property type="molecule type" value="Genomic_DNA"/>
</dbReference>
<dbReference type="InterPro" id="IPR004007">
    <property type="entry name" value="DhaL_dom"/>
</dbReference>
<evidence type="ECO:0000256" key="13">
    <source>
        <dbReference type="SAM" id="MobiDB-lite"/>
    </source>
</evidence>
<dbReference type="PANTHER" id="PTHR28629">
    <property type="entry name" value="TRIOKINASE/FMN CYCLASE"/>
    <property type="match status" value="1"/>
</dbReference>
<dbReference type="GO" id="GO:0050354">
    <property type="term" value="F:triokinase activity"/>
    <property type="evidence" value="ECO:0007669"/>
    <property type="project" value="UniProtKB-EC"/>
</dbReference>
<evidence type="ECO:0000256" key="2">
    <source>
        <dbReference type="ARBA" id="ARBA00004778"/>
    </source>
</evidence>
<dbReference type="Gene3D" id="3.40.50.10440">
    <property type="entry name" value="Dihydroxyacetone kinase, domain 1"/>
    <property type="match status" value="1"/>
</dbReference>
<feature type="binding site" evidence="12">
    <location>
        <begin position="55"/>
        <end position="58"/>
    </location>
    <ligand>
        <name>substrate</name>
    </ligand>
</feature>
<evidence type="ECO:0000259" key="14">
    <source>
        <dbReference type="PROSITE" id="PS51480"/>
    </source>
</evidence>
<evidence type="ECO:0000256" key="3">
    <source>
        <dbReference type="ARBA" id="ARBA00008757"/>
    </source>
</evidence>
<dbReference type="NCBIfam" id="TIGR02361">
    <property type="entry name" value="dak_ATP"/>
    <property type="match status" value="1"/>
</dbReference>
<dbReference type="SUPFAM" id="SSF101473">
    <property type="entry name" value="DhaL-like"/>
    <property type="match status" value="1"/>
</dbReference>
<dbReference type="FunFam" id="1.25.40.340:FF:000001">
    <property type="entry name" value="Dihydroxyacetone kinase 1"/>
    <property type="match status" value="1"/>
</dbReference>
<evidence type="ECO:0000256" key="5">
    <source>
        <dbReference type="ARBA" id="ARBA00022741"/>
    </source>
</evidence>
<keyword evidence="8" id="KW-0067">ATP-binding</keyword>
<feature type="domain" description="DhaL" evidence="14">
    <location>
        <begin position="388"/>
        <end position="587"/>
    </location>
</feature>
<evidence type="ECO:0000256" key="12">
    <source>
        <dbReference type="PIRSR" id="PIRSR612734-2"/>
    </source>
</evidence>
<evidence type="ECO:0000256" key="4">
    <source>
        <dbReference type="ARBA" id="ARBA00022679"/>
    </source>
</evidence>
<dbReference type="PROSITE" id="PS51481">
    <property type="entry name" value="DHAK"/>
    <property type="match status" value="1"/>
</dbReference>
<feature type="compositionally biased region" description="Polar residues" evidence="13">
    <location>
        <begin position="353"/>
        <end position="374"/>
    </location>
</feature>
<dbReference type="InterPro" id="IPR050861">
    <property type="entry name" value="Dihydroxyacetone_Kinase"/>
</dbReference>
<dbReference type="InterPro" id="IPR004006">
    <property type="entry name" value="DhaK_dom"/>
</dbReference>
<gene>
    <name evidence="16" type="ORF">Clacol_005493</name>
</gene>
<name>A0AAV5AE55_9AGAM</name>
<dbReference type="AlphaFoldDB" id="A0AAV5AE55"/>
<evidence type="ECO:0000313" key="16">
    <source>
        <dbReference type="EMBL" id="GJJ11261.1"/>
    </source>
</evidence>
<evidence type="ECO:0000313" key="17">
    <source>
        <dbReference type="Proteomes" id="UP001050691"/>
    </source>
</evidence>
<organism evidence="16 17">
    <name type="scientific">Clathrus columnatus</name>
    <dbReference type="NCBI Taxonomy" id="1419009"/>
    <lineage>
        <taxon>Eukaryota</taxon>
        <taxon>Fungi</taxon>
        <taxon>Dikarya</taxon>
        <taxon>Basidiomycota</taxon>
        <taxon>Agaricomycotina</taxon>
        <taxon>Agaricomycetes</taxon>
        <taxon>Phallomycetidae</taxon>
        <taxon>Phallales</taxon>
        <taxon>Clathraceae</taxon>
        <taxon>Clathrus</taxon>
    </lineage>
</organism>
<comment type="pathway">
    <text evidence="2">Polyol metabolism; glycerol fermentation; glycerone phosphate from glycerol (oxidative route): step 2/2.</text>
</comment>
<evidence type="ECO:0000256" key="6">
    <source>
        <dbReference type="ARBA" id="ARBA00022777"/>
    </source>
</evidence>
<protein>
    <recommendedName>
        <fullName evidence="18">Dihydroxyacetone kinase</fullName>
    </recommendedName>
</protein>
<evidence type="ECO:0000259" key="15">
    <source>
        <dbReference type="PROSITE" id="PS51481"/>
    </source>
</evidence>
<dbReference type="SUPFAM" id="SSF82549">
    <property type="entry name" value="DAK1/DegV-like"/>
    <property type="match status" value="1"/>
</dbReference>
<keyword evidence="4" id="KW-0808">Transferase</keyword>
<dbReference type="GO" id="GO:0005524">
    <property type="term" value="F:ATP binding"/>
    <property type="evidence" value="ECO:0007669"/>
    <property type="project" value="UniProtKB-KW"/>
</dbReference>
<dbReference type="Pfam" id="PF02733">
    <property type="entry name" value="Dak1"/>
    <property type="match status" value="1"/>
</dbReference>